<accession>A0A378XGT1</accession>
<evidence type="ECO:0000256" key="1">
    <source>
        <dbReference type="SAM" id="Phobius"/>
    </source>
</evidence>
<keyword evidence="1" id="KW-1133">Transmembrane helix</keyword>
<feature type="transmembrane region" description="Helical" evidence="1">
    <location>
        <begin position="29"/>
        <end position="46"/>
    </location>
</feature>
<dbReference type="STRING" id="1122619.GCA_000373745_00356"/>
<reference evidence="2 5" key="2">
    <citation type="submission" date="2020-12" db="EMBL/GenBank/DDBJ databases">
        <title>FDA dAtabase for Regulatory Grade micrObial Sequences (FDA-ARGOS): Supporting development and validation of Infectious Disease Dx tests.</title>
        <authorList>
            <person name="Sproer C."/>
            <person name="Gronow S."/>
            <person name="Severitt S."/>
            <person name="Schroder I."/>
            <person name="Tallon L."/>
            <person name="Sadzewicz L."/>
            <person name="Zhao X."/>
            <person name="Boylan J."/>
            <person name="Ott S."/>
            <person name="Bowen H."/>
            <person name="Vavikolanu K."/>
            <person name="Mehta A."/>
            <person name="Aluvathingal J."/>
            <person name="Nadendla S."/>
            <person name="Lowell S."/>
            <person name="Myers T."/>
            <person name="Yan Y."/>
            <person name="Sichtig H."/>
        </authorList>
    </citation>
    <scope>NUCLEOTIDE SEQUENCE [LARGE SCALE GENOMIC DNA]</scope>
    <source>
        <strain evidence="2 5">FDAARGOS_872</strain>
    </source>
</reference>
<evidence type="ECO:0000313" key="4">
    <source>
        <dbReference type="Proteomes" id="UP000254603"/>
    </source>
</evidence>
<evidence type="ECO:0000313" key="2">
    <source>
        <dbReference type="EMBL" id="QPT39440.1"/>
    </source>
</evidence>
<evidence type="ECO:0000313" key="3">
    <source>
        <dbReference type="EMBL" id="SUA56176.1"/>
    </source>
</evidence>
<keyword evidence="5" id="KW-1185">Reference proteome</keyword>
<proteinExistence type="predicted"/>
<dbReference type="InterPro" id="IPR007165">
    <property type="entry name" value="Phage_holin_4_2"/>
</dbReference>
<dbReference type="Proteomes" id="UP000254603">
    <property type="component" value="Unassembled WGS sequence"/>
</dbReference>
<dbReference type="Pfam" id="PF04020">
    <property type="entry name" value="Phage_holin_4_2"/>
    <property type="match status" value="1"/>
</dbReference>
<dbReference type="EMBL" id="CP065725">
    <property type="protein sequence ID" value="QPT39440.1"/>
    <property type="molecule type" value="Genomic_DNA"/>
</dbReference>
<name>A0A378XGT1_9BURK</name>
<sequence>MDLLIVWLLNGFALMIVAYLLKGVHIENYFSAFIAAAVLALVNTLVKPVLVILTIPITVLTLGLFLLVINAFLFWFVSKILKGFEVRGALAFFVAPILYSIISSVLSYIFLR</sequence>
<keyword evidence="1" id="KW-0472">Membrane</keyword>
<gene>
    <name evidence="2" type="ORF">I6G29_09740</name>
    <name evidence="3" type="ORF">NCTC11997_02015</name>
</gene>
<feature type="transmembrane region" description="Helical" evidence="1">
    <location>
        <begin position="52"/>
        <end position="77"/>
    </location>
</feature>
<protein>
    <submittedName>
        <fullName evidence="3">Membrane protein of uncharacterized function</fullName>
    </submittedName>
    <submittedName>
        <fullName evidence="2">Phage holin family protein</fullName>
    </submittedName>
</protein>
<keyword evidence="1" id="KW-0812">Transmembrane</keyword>
<reference evidence="3 4" key="1">
    <citation type="submission" date="2018-06" db="EMBL/GenBank/DDBJ databases">
        <authorList>
            <consortium name="Pathogen Informatics"/>
            <person name="Doyle S."/>
        </authorList>
    </citation>
    <scope>NUCLEOTIDE SEQUENCE [LARGE SCALE GENOMIC DNA]</scope>
    <source>
        <strain evidence="3 4">NCTC11997</strain>
    </source>
</reference>
<dbReference type="Proteomes" id="UP000594903">
    <property type="component" value="Chromosome"/>
</dbReference>
<feature type="transmembrane region" description="Helical" evidence="1">
    <location>
        <begin position="6"/>
        <end position="22"/>
    </location>
</feature>
<dbReference type="EMBL" id="UGSB01000001">
    <property type="protein sequence ID" value="SUA56176.1"/>
    <property type="molecule type" value="Genomic_DNA"/>
</dbReference>
<dbReference type="PANTHER" id="PTHR37309:SF1">
    <property type="entry name" value="SLR0284 PROTEIN"/>
    <property type="match status" value="1"/>
</dbReference>
<dbReference type="OrthoDB" id="9797048at2"/>
<evidence type="ECO:0000313" key="5">
    <source>
        <dbReference type="Proteomes" id="UP000594903"/>
    </source>
</evidence>
<dbReference type="PANTHER" id="PTHR37309">
    <property type="entry name" value="SLR0284 PROTEIN"/>
    <property type="match status" value="1"/>
</dbReference>
<dbReference type="AlphaFoldDB" id="A0A378XGT1"/>
<organism evidence="3 4">
    <name type="scientific">Oligella ureolytica</name>
    <dbReference type="NCBI Taxonomy" id="90244"/>
    <lineage>
        <taxon>Bacteria</taxon>
        <taxon>Pseudomonadati</taxon>
        <taxon>Pseudomonadota</taxon>
        <taxon>Betaproteobacteria</taxon>
        <taxon>Burkholderiales</taxon>
        <taxon>Alcaligenaceae</taxon>
        <taxon>Oligella</taxon>
    </lineage>
</organism>
<feature type="transmembrane region" description="Helical" evidence="1">
    <location>
        <begin position="89"/>
        <end position="111"/>
    </location>
</feature>
<dbReference type="RefSeq" id="WP_018573536.1">
    <property type="nucleotide sequence ID" value="NZ_CP065725.1"/>
</dbReference>